<dbReference type="EMBL" id="DAAMJT010000051">
    <property type="protein sequence ID" value="HAC6954305.1"/>
    <property type="molecule type" value="Genomic_DNA"/>
</dbReference>
<name>A0A702L674_SALER</name>
<accession>A0A702L674</accession>
<comment type="caution">
    <text evidence="1">The sequence shown here is derived from an EMBL/GenBank/DDBJ whole genome shotgun (WGS) entry which is preliminary data.</text>
</comment>
<reference evidence="1" key="1">
    <citation type="journal article" date="2018" name="Genome Biol.">
        <title>SKESA: strategic k-mer extension for scrupulous assemblies.</title>
        <authorList>
            <person name="Souvorov A."/>
            <person name="Agarwala R."/>
            <person name="Lipman D.J."/>
        </authorList>
    </citation>
    <scope>NUCLEOTIDE SEQUENCE</scope>
    <source>
        <strain evidence="1">12-2127</strain>
    </source>
</reference>
<dbReference type="AlphaFoldDB" id="A0A702L674"/>
<proteinExistence type="predicted"/>
<evidence type="ECO:0000313" key="1">
    <source>
        <dbReference type="EMBL" id="HAC6954305.1"/>
    </source>
</evidence>
<feature type="non-terminal residue" evidence="1">
    <location>
        <position position="104"/>
    </location>
</feature>
<gene>
    <name evidence="1" type="ORF">G0D74_21870</name>
</gene>
<organism evidence="1">
    <name type="scientific">Salmonella enterica subsp. salamae</name>
    <dbReference type="NCBI Taxonomy" id="59202"/>
    <lineage>
        <taxon>Bacteria</taxon>
        <taxon>Pseudomonadati</taxon>
        <taxon>Pseudomonadota</taxon>
        <taxon>Gammaproteobacteria</taxon>
        <taxon>Enterobacterales</taxon>
        <taxon>Enterobacteriaceae</taxon>
        <taxon>Salmonella</taxon>
    </lineage>
</organism>
<reference evidence="1" key="2">
    <citation type="submission" date="2018-07" db="EMBL/GenBank/DDBJ databases">
        <authorList>
            <consortium name="NCBI Pathogen Detection Project"/>
        </authorList>
    </citation>
    <scope>NUCLEOTIDE SEQUENCE</scope>
    <source>
        <strain evidence="1">12-2127</strain>
    </source>
</reference>
<protein>
    <submittedName>
        <fullName evidence="1">Uncharacterized protein</fullName>
    </submittedName>
</protein>
<sequence length="104" mass="12185">MKNNVDDFIALIIKYCPSLRYQDYEGYIDAYNLLYSKGLLDSNYVEQCVNRDRFVDRISELLIEYKINAFFSDGITSYDEGPDLRIEFSGKKYNIEIITPSNII</sequence>